<keyword evidence="2" id="KW-1185">Reference proteome</keyword>
<reference evidence="1" key="1">
    <citation type="submission" date="2021-03" db="EMBL/GenBank/DDBJ databases">
        <title>Draft genome sequence of rust myrtle Austropuccinia psidii MF-1, a brazilian biotype.</title>
        <authorList>
            <person name="Quecine M.C."/>
            <person name="Pachon D.M.R."/>
            <person name="Bonatelli M.L."/>
            <person name="Correr F.H."/>
            <person name="Franceschini L.M."/>
            <person name="Leite T.F."/>
            <person name="Margarido G.R.A."/>
            <person name="Almeida C.A."/>
            <person name="Ferrarezi J.A."/>
            <person name="Labate C.A."/>
        </authorList>
    </citation>
    <scope>NUCLEOTIDE SEQUENCE</scope>
    <source>
        <strain evidence="1">MF-1</strain>
    </source>
</reference>
<dbReference type="Proteomes" id="UP000765509">
    <property type="component" value="Unassembled WGS sequence"/>
</dbReference>
<proteinExistence type="predicted"/>
<evidence type="ECO:0000313" key="1">
    <source>
        <dbReference type="EMBL" id="MBW0555786.1"/>
    </source>
</evidence>
<protein>
    <recommendedName>
        <fullName evidence="3">Reverse transcriptase Ty1/copia-type domain-containing protein</fullName>
    </recommendedName>
</protein>
<comment type="caution">
    <text evidence="1">The sequence shown here is derived from an EMBL/GenBank/DDBJ whole genome shotgun (WGS) entry which is preliminary data.</text>
</comment>
<dbReference type="PANTHER" id="PTHR11439:SF463">
    <property type="entry name" value="REVERSE TRANSCRIPTASE TY1_COPIA-TYPE DOMAIN-CONTAINING PROTEIN"/>
    <property type="match status" value="1"/>
</dbReference>
<accession>A0A9Q3PDD3</accession>
<evidence type="ECO:0000313" key="2">
    <source>
        <dbReference type="Proteomes" id="UP000765509"/>
    </source>
</evidence>
<dbReference type="PANTHER" id="PTHR11439">
    <property type="entry name" value="GAG-POL-RELATED RETROTRANSPOSON"/>
    <property type="match status" value="1"/>
</dbReference>
<dbReference type="AlphaFoldDB" id="A0A9Q3PDD3"/>
<organism evidence="1 2">
    <name type="scientific">Austropuccinia psidii MF-1</name>
    <dbReference type="NCBI Taxonomy" id="1389203"/>
    <lineage>
        <taxon>Eukaryota</taxon>
        <taxon>Fungi</taxon>
        <taxon>Dikarya</taxon>
        <taxon>Basidiomycota</taxon>
        <taxon>Pucciniomycotina</taxon>
        <taxon>Pucciniomycetes</taxon>
        <taxon>Pucciniales</taxon>
        <taxon>Sphaerophragmiaceae</taxon>
        <taxon>Austropuccinia</taxon>
    </lineage>
</organism>
<gene>
    <name evidence="1" type="ORF">O181_095501</name>
</gene>
<evidence type="ECO:0008006" key="3">
    <source>
        <dbReference type="Google" id="ProtNLM"/>
    </source>
</evidence>
<dbReference type="EMBL" id="AVOT02062909">
    <property type="protein sequence ID" value="MBW0555786.1"/>
    <property type="molecule type" value="Genomic_DNA"/>
</dbReference>
<sequence>MLTKLPEDSVIKTDPTYLKKQEMVYYFIYWQAVGLLNYLVACTRPDLAYSASCLAQFFSNPSDGHELSIRHVIQYLCGNSNWCLCLGCLSNNATIVAYCDSDWGLNYDSRSFSGSCVFSMVLLDGRQQRKKSWLFPQLKQNIDPSLVASRMSVGFLS</sequence>
<name>A0A9Q3PDD3_9BASI</name>